<proteinExistence type="predicted"/>
<dbReference type="SUPFAM" id="SSF51182">
    <property type="entry name" value="RmlC-like cupins"/>
    <property type="match status" value="1"/>
</dbReference>
<dbReference type="Proteomes" id="UP000033551">
    <property type="component" value="Unassembled WGS sequence"/>
</dbReference>
<sequence>MGGRQATTERRPGTRVPAGLSGREVVIPPGGCTGWHYHLVPLMAVVTAGTLTRILDDGTVEVHPAGATFVEPEGHDHVHLGRNLGAAPVVLHITCALADDDPWAVPAPAPLAATPCGCPDHTP</sequence>
<evidence type="ECO:0000313" key="3">
    <source>
        <dbReference type="Proteomes" id="UP000033551"/>
    </source>
</evidence>
<feature type="region of interest" description="Disordered" evidence="1">
    <location>
        <begin position="1"/>
        <end position="21"/>
    </location>
</feature>
<dbReference type="STRING" id="68223.GCA_002028425_01870"/>
<evidence type="ECO:0008006" key="4">
    <source>
        <dbReference type="Google" id="ProtNLM"/>
    </source>
</evidence>
<accession>A0A0F4JC67</accession>
<comment type="caution">
    <text evidence="2">The sequence shown here is derived from an EMBL/GenBank/DDBJ whole genome shotgun (WGS) entry which is preliminary data.</text>
</comment>
<dbReference type="InterPro" id="IPR011051">
    <property type="entry name" value="RmlC_Cupin_sf"/>
</dbReference>
<dbReference type="RefSeq" id="WP_045948942.1">
    <property type="nucleotide sequence ID" value="NZ_JZWV01000555.1"/>
</dbReference>
<dbReference type="Gene3D" id="2.60.120.10">
    <property type="entry name" value="Jelly Rolls"/>
    <property type="match status" value="1"/>
</dbReference>
<dbReference type="InterPro" id="IPR014710">
    <property type="entry name" value="RmlC-like_jellyroll"/>
</dbReference>
<evidence type="ECO:0000256" key="1">
    <source>
        <dbReference type="SAM" id="MobiDB-lite"/>
    </source>
</evidence>
<protein>
    <recommendedName>
        <fullName evidence="4">Cupin 2 conserved barrel domain-containing protein</fullName>
    </recommendedName>
</protein>
<dbReference type="EMBL" id="JZWV01000555">
    <property type="protein sequence ID" value="KJY30561.1"/>
    <property type="molecule type" value="Genomic_DNA"/>
</dbReference>
<dbReference type="AlphaFoldDB" id="A0A0F4JC67"/>
<keyword evidence="3" id="KW-1185">Reference proteome</keyword>
<reference evidence="2 3" key="1">
    <citation type="submission" date="2015-02" db="EMBL/GenBank/DDBJ databases">
        <authorList>
            <person name="Ju K.-S."/>
            <person name="Doroghazi J.R."/>
            <person name="Metcalf W."/>
        </authorList>
    </citation>
    <scope>NUCLEOTIDE SEQUENCE [LARGE SCALE GENOMIC DNA]</scope>
    <source>
        <strain evidence="2 3">NRRL ISP-5550</strain>
    </source>
</reference>
<dbReference type="PATRIC" id="fig|68223.7.peg.8735"/>
<organism evidence="2 3">
    <name type="scientific">Streptomyces katrae</name>
    <dbReference type="NCBI Taxonomy" id="68223"/>
    <lineage>
        <taxon>Bacteria</taxon>
        <taxon>Bacillati</taxon>
        <taxon>Actinomycetota</taxon>
        <taxon>Actinomycetes</taxon>
        <taxon>Kitasatosporales</taxon>
        <taxon>Streptomycetaceae</taxon>
        <taxon>Streptomyces</taxon>
    </lineage>
</organism>
<gene>
    <name evidence="2" type="ORF">VR44_20150</name>
</gene>
<evidence type="ECO:0000313" key="2">
    <source>
        <dbReference type="EMBL" id="KJY30561.1"/>
    </source>
</evidence>
<name>A0A0F4JC67_9ACTN</name>
<dbReference type="OrthoDB" id="129561at2"/>